<dbReference type="InterPro" id="IPR029044">
    <property type="entry name" value="Nucleotide-diphossugar_trans"/>
</dbReference>
<dbReference type="Gene3D" id="3.90.550.10">
    <property type="entry name" value="Spore Coat Polysaccharide Biosynthesis Protein SpsA, Chain A"/>
    <property type="match status" value="1"/>
</dbReference>
<evidence type="ECO:0008006" key="3">
    <source>
        <dbReference type="Google" id="ProtNLM"/>
    </source>
</evidence>
<gene>
    <name evidence="1" type="ORF">K7862_27950</name>
</gene>
<dbReference type="EMBL" id="JAINZZ010000048">
    <property type="protein sequence ID" value="MBY8881443.1"/>
    <property type="molecule type" value="Genomic_DNA"/>
</dbReference>
<dbReference type="SUPFAM" id="SSF53448">
    <property type="entry name" value="Nucleotide-diphospho-sugar transferases"/>
    <property type="match status" value="1"/>
</dbReference>
<accession>A0ABS7QE49</accession>
<evidence type="ECO:0000313" key="1">
    <source>
        <dbReference type="EMBL" id="MBY8881443.1"/>
    </source>
</evidence>
<organism evidence="1 2">
    <name type="scientific">Actinacidiphila acidipaludis</name>
    <dbReference type="NCBI Taxonomy" id="2873382"/>
    <lineage>
        <taxon>Bacteria</taxon>
        <taxon>Bacillati</taxon>
        <taxon>Actinomycetota</taxon>
        <taxon>Actinomycetes</taxon>
        <taxon>Kitasatosporales</taxon>
        <taxon>Streptomycetaceae</taxon>
        <taxon>Actinacidiphila</taxon>
    </lineage>
</organism>
<dbReference type="Proteomes" id="UP000778578">
    <property type="component" value="Unassembled WGS sequence"/>
</dbReference>
<comment type="caution">
    <text evidence="1">The sequence shown here is derived from an EMBL/GenBank/DDBJ whole genome shotgun (WGS) entry which is preliminary data.</text>
</comment>
<protein>
    <recommendedName>
        <fullName evidence="3">Glycosyl transferase family 2</fullName>
    </recommendedName>
</protein>
<evidence type="ECO:0000313" key="2">
    <source>
        <dbReference type="Proteomes" id="UP000778578"/>
    </source>
</evidence>
<sequence>MTTSPATANLGPQAAPDRVGVAERAIALNIMCHPSRLPMAEELAADLGPAVRIVLDPEPDAPADAVRCAAEAWAASGPEHSHVLVLQDDMTLTPDFTRRLVNAVTTHPGDVIALFAAWSSATSGAARLAALNGYSWLSWRADYVPGPALVMPATLAREFSAFLRAAEDRSTGDAGLLQSFLSARGRRSLLTVPSLAQHDVRGADSVLGNGVTKGVRRSVCFAGDLAEEPDAGRPEADAAVFEAPESPFVSQQDFTAYVNVKDRSPQDLVGTDVPAERWLAGRGADAGLLGEAWVAARQALPAELGGLVRAERLYQTWLSAVCLGVLSLGAPAGAGLSAAGEAALATTVPGVYRRVFTDAVLEQLAAASLPMLKAGYDAGRKMAG</sequence>
<reference evidence="1 2" key="1">
    <citation type="submission" date="2021-08" db="EMBL/GenBank/DDBJ databases">
        <title>WGS of actinomycetes from Thailand.</title>
        <authorList>
            <person name="Thawai C."/>
        </authorList>
    </citation>
    <scope>NUCLEOTIDE SEQUENCE [LARGE SCALE GENOMIC DNA]</scope>
    <source>
        <strain evidence="1 2">PLK6-54</strain>
    </source>
</reference>
<dbReference type="RefSeq" id="WP_222967358.1">
    <property type="nucleotide sequence ID" value="NZ_JAINZZ010000048.1"/>
</dbReference>
<keyword evidence="2" id="KW-1185">Reference proteome</keyword>
<name>A0ABS7QE49_9ACTN</name>
<proteinExistence type="predicted"/>